<name>A0ABZ3EX20_9FIRM</name>
<protein>
    <recommendedName>
        <fullName evidence="3">Lipoprotein</fullName>
    </recommendedName>
</protein>
<dbReference type="SUPFAM" id="SSF101898">
    <property type="entry name" value="NHL repeat"/>
    <property type="match status" value="1"/>
</dbReference>
<proteinExistence type="predicted"/>
<sequence length="364" mass="41635">MSRQRFILKRKAFITLLIGIFILSGCGQSENSKIDSDNLFTETEGRMKDDENNEPSEDLPKPLEVPVNTKIEDIHYYSEDYIDLLASPPLCKSDGKNIYLVDKQDFYIMPVGTDELSPANIDIPEGMDVYNLAFDSYGRIHLLIADRDNEEYFIWRLDESYQVDKTIDISAYVEEKQVPLWFLIHKDGTYYIQWPLNRNGIIVDSEGVLKHKFTLESLGIRWTREAAVGKDGQIYLVYGDRDEKWEIGKLDVKNCLIKNENSSLYFPGSEIFMAMSGGTDTNLLLLSPYSGVWACDTESGIMENRVPLSDLRLGFDTESEFWLRIFLPDGRLLLLGQTVNDNNADNVDGESSKHLLFKYIPVGK</sequence>
<evidence type="ECO:0000313" key="2">
    <source>
        <dbReference type="Proteomes" id="UP001451571"/>
    </source>
</evidence>
<dbReference type="PROSITE" id="PS51257">
    <property type="entry name" value="PROKAR_LIPOPROTEIN"/>
    <property type="match status" value="1"/>
</dbReference>
<organism evidence="1 2">
    <name type="scientific">Kineothrix sedimenti</name>
    <dbReference type="NCBI Taxonomy" id="3123317"/>
    <lineage>
        <taxon>Bacteria</taxon>
        <taxon>Bacillati</taxon>
        <taxon>Bacillota</taxon>
        <taxon>Clostridia</taxon>
        <taxon>Lachnospirales</taxon>
        <taxon>Lachnospiraceae</taxon>
        <taxon>Kineothrix</taxon>
    </lineage>
</organism>
<dbReference type="Proteomes" id="UP001451571">
    <property type="component" value="Chromosome"/>
</dbReference>
<reference evidence="1 2" key="1">
    <citation type="submission" date="2024-02" db="EMBL/GenBank/DDBJ databases">
        <title>Bacterial strain from lacustrine sediment.</title>
        <authorList>
            <person name="Petit C."/>
            <person name="Fadhlaoui K."/>
        </authorList>
    </citation>
    <scope>NUCLEOTIDE SEQUENCE [LARGE SCALE GENOMIC DNA]</scope>
    <source>
        <strain evidence="1 2">IPX-CK</strain>
    </source>
</reference>
<dbReference type="EMBL" id="CP146256">
    <property type="protein sequence ID" value="XAH74134.1"/>
    <property type="molecule type" value="Genomic_DNA"/>
</dbReference>
<evidence type="ECO:0000313" key="1">
    <source>
        <dbReference type="EMBL" id="XAH74134.1"/>
    </source>
</evidence>
<gene>
    <name evidence="1" type="ORF">V6984_21975</name>
</gene>
<keyword evidence="2" id="KW-1185">Reference proteome</keyword>
<accession>A0ABZ3EX20</accession>
<evidence type="ECO:0008006" key="3">
    <source>
        <dbReference type="Google" id="ProtNLM"/>
    </source>
</evidence>
<dbReference type="RefSeq" id="WP_342757728.1">
    <property type="nucleotide sequence ID" value="NZ_CP146256.1"/>
</dbReference>